<organism evidence="2 3">
    <name type="scientific">Trifolium pratense</name>
    <name type="common">Red clover</name>
    <dbReference type="NCBI Taxonomy" id="57577"/>
    <lineage>
        <taxon>Eukaryota</taxon>
        <taxon>Viridiplantae</taxon>
        <taxon>Streptophyta</taxon>
        <taxon>Embryophyta</taxon>
        <taxon>Tracheophyta</taxon>
        <taxon>Spermatophyta</taxon>
        <taxon>Magnoliopsida</taxon>
        <taxon>eudicotyledons</taxon>
        <taxon>Gunneridae</taxon>
        <taxon>Pentapetalae</taxon>
        <taxon>rosids</taxon>
        <taxon>fabids</taxon>
        <taxon>Fabales</taxon>
        <taxon>Fabaceae</taxon>
        <taxon>Papilionoideae</taxon>
        <taxon>50 kb inversion clade</taxon>
        <taxon>NPAAA clade</taxon>
        <taxon>Hologalegina</taxon>
        <taxon>IRL clade</taxon>
        <taxon>Trifolieae</taxon>
        <taxon>Trifolium</taxon>
    </lineage>
</organism>
<evidence type="ECO:0000313" key="3">
    <source>
        <dbReference type="Proteomes" id="UP000236291"/>
    </source>
</evidence>
<dbReference type="InterPro" id="IPR013189">
    <property type="entry name" value="Glyco_hydro_32_C"/>
</dbReference>
<dbReference type="AlphaFoldDB" id="A0A2K3M8P2"/>
<sequence>VDHSIVESFAQGGRTCVTSRVYPTTAIYENAQLFLFNNATEATVTASLNVELPCTNVESKKWGKLVSATLAAAVIVFTSDMSALADLNKFEADIRGEFGIGSAAQFGSADLKFVSLI</sequence>
<evidence type="ECO:0000313" key="2">
    <source>
        <dbReference type="EMBL" id="PNX87145.1"/>
    </source>
</evidence>
<gene>
    <name evidence="2" type="ORF">L195_g043231</name>
</gene>
<dbReference type="Proteomes" id="UP000236291">
    <property type="component" value="Unassembled WGS sequence"/>
</dbReference>
<dbReference type="Gene3D" id="2.60.120.560">
    <property type="entry name" value="Exo-inulinase, domain 1"/>
    <property type="match status" value="1"/>
</dbReference>
<feature type="domain" description="Glycosyl hydrolase family 32 C-terminal" evidence="1">
    <location>
        <begin position="1"/>
        <end position="50"/>
    </location>
</feature>
<dbReference type="InterPro" id="IPR013320">
    <property type="entry name" value="ConA-like_dom_sf"/>
</dbReference>
<dbReference type="Pfam" id="PF08244">
    <property type="entry name" value="Glyco_hydro_32C"/>
    <property type="match status" value="1"/>
</dbReference>
<accession>A0A2K3M8P2</accession>
<reference evidence="2 3" key="1">
    <citation type="journal article" date="2014" name="Am. J. Bot.">
        <title>Genome assembly and annotation for red clover (Trifolium pratense; Fabaceae).</title>
        <authorList>
            <person name="Istvanek J."/>
            <person name="Jaros M."/>
            <person name="Krenek A."/>
            <person name="Repkova J."/>
        </authorList>
    </citation>
    <scope>NUCLEOTIDE SEQUENCE [LARGE SCALE GENOMIC DNA]</scope>
    <source>
        <strain evidence="3">cv. Tatra</strain>
        <tissue evidence="2">Young leaves</tissue>
    </source>
</reference>
<feature type="non-terminal residue" evidence="2">
    <location>
        <position position="1"/>
    </location>
</feature>
<name>A0A2K3M8P2_TRIPR</name>
<evidence type="ECO:0000259" key="1">
    <source>
        <dbReference type="Pfam" id="PF08244"/>
    </source>
</evidence>
<dbReference type="PANTHER" id="PTHR31953">
    <property type="entry name" value="BETA-FRUCTOFURANOSIDASE, INSOLUBLE ISOENZYME CWINV1-RELATED"/>
    <property type="match status" value="1"/>
</dbReference>
<protein>
    <submittedName>
        <fullName evidence="2">Acid beta-fructofuranosidase-like protein</fullName>
    </submittedName>
</protein>
<dbReference type="STRING" id="57577.A0A2K3M8P2"/>
<dbReference type="SUPFAM" id="SSF49899">
    <property type="entry name" value="Concanavalin A-like lectins/glucanases"/>
    <property type="match status" value="1"/>
</dbReference>
<dbReference type="InterPro" id="IPR050551">
    <property type="entry name" value="Fructan_Metab_Enzymes"/>
</dbReference>
<comment type="caution">
    <text evidence="2">The sequence shown here is derived from an EMBL/GenBank/DDBJ whole genome shotgun (WGS) entry which is preliminary data.</text>
</comment>
<proteinExistence type="predicted"/>
<reference evidence="2 3" key="2">
    <citation type="journal article" date="2017" name="Front. Plant Sci.">
        <title>Gene Classification and Mining of Molecular Markers Useful in Red Clover (Trifolium pratense) Breeding.</title>
        <authorList>
            <person name="Istvanek J."/>
            <person name="Dluhosova J."/>
            <person name="Dluhos P."/>
            <person name="Patkova L."/>
            <person name="Nedelnik J."/>
            <person name="Repkova J."/>
        </authorList>
    </citation>
    <scope>NUCLEOTIDE SEQUENCE [LARGE SCALE GENOMIC DNA]</scope>
    <source>
        <strain evidence="3">cv. Tatra</strain>
        <tissue evidence="2">Young leaves</tissue>
    </source>
</reference>
<dbReference type="ExpressionAtlas" id="A0A2K3M8P2">
    <property type="expression patterns" value="baseline"/>
</dbReference>
<dbReference type="EMBL" id="ASHM01053082">
    <property type="protein sequence ID" value="PNX87145.1"/>
    <property type="molecule type" value="Genomic_DNA"/>
</dbReference>